<feature type="domain" description="RNase H type-1" evidence="7">
    <location>
        <begin position="29"/>
        <end position="175"/>
    </location>
</feature>
<proteinExistence type="predicted"/>
<keyword evidence="5" id="KW-0378">Hydrolase</keyword>
<evidence type="ECO:0000256" key="5">
    <source>
        <dbReference type="ARBA" id="ARBA00022801"/>
    </source>
</evidence>
<dbReference type="CDD" id="cd09273">
    <property type="entry name" value="RNase_HI_RT_Bel"/>
    <property type="match status" value="1"/>
</dbReference>
<evidence type="ECO:0000256" key="6">
    <source>
        <dbReference type="ARBA" id="ARBA00022918"/>
    </source>
</evidence>
<keyword evidence="2" id="KW-0548">Nucleotidyltransferase</keyword>
<evidence type="ECO:0000256" key="1">
    <source>
        <dbReference type="ARBA" id="ARBA00022679"/>
    </source>
</evidence>
<dbReference type="PANTHER" id="PTHR41694">
    <property type="entry name" value="ENDOGENOUS RETROVIRUS GROUP K MEMBER POL PROTEIN"/>
    <property type="match status" value="1"/>
</dbReference>
<evidence type="ECO:0000313" key="9">
    <source>
        <dbReference type="RefSeq" id="XP_039235397.1"/>
    </source>
</evidence>
<evidence type="ECO:0000256" key="3">
    <source>
        <dbReference type="ARBA" id="ARBA00022722"/>
    </source>
</evidence>
<evidence type="ECO:0000256" key="4">
    <source>
        <dbReference type="ARBA" id="ARBA00022759"/>
    </source>
</evidence>
<evidence type="ECO:0000313" key="8">
    <source>
        <dbReference type="Proteomes" id="UP000504627"/>
    </source>
</evidence>
<keyword evidence="3" id="KW-0540">Nuclease</keyword>
<keyword evidence="8" id="KW-1185">Reference proteome</keyword>
<dbReference type="GO" id="GO:0004523">
    <property type="term" value="F:RNA-DNA hybrid ribonuclease activity"/>
    <property type="evidence" value="ECO:0007669"/>
    <property type="project" value="InterPro"/>
</dbReference>
<dbReference type="Proteomes" id="UP000504627">
    <property type="component" value="Unplaced"/>
</dbReference>
<evidence type="ECO:0000256" key="2">
    <source>
        <dbReference type="ARBA" id="ARBA00022695"/>
    </source>
</evidence>
<gene>
    <name evidence="9" type="primary">LOC120322909</name>
</gene>
<dbReference type="RefSeq" id="XP_039235397.1">
    <property type="nucleotide sequence ID" value="XM_039379463.1"/>
</dbReference>
<dbReference type="SUPFAM" id="SSF53098">
    <property type="entry name" value="Ribonuclease H-like"/>
    <property type="match status" value="1"/>
</dbReference>
<name>A0A7R5KEJ5_9PASS</name>
<keyword evidence="4" id="KW-0255">Endonuclease</keyword>
<dbReference type="InterPro" id="IPR036397">
    <property type="entry name" value="RNaseH_sf"/>
</dbReference>
<dbReference type="PANTHER" id="PTHR41694:SF5">
    <property type="entry name" value="RIBONUCLEASE H"/>
    <property type="match status" value="1"/>
</dbReference>
<accession>A0A7R5KEJ5</accession>
<dbReference type="GeneID" id="120322909"/>
<protein>
    <submittedName>
        <fullName evidence="9">Uncharacterized protein LOC120322909</fullName>
    </submittedName>
</protein>
<organism evidence="8 9">
    <name type="scientific">Pipra filicauda</name>
    <name type="common">Wire-tailed manakin</name>
    <dbReference type="NCBI Taxonomy" id="649802"/>
    <lineage>
        <taxon>Eukaryota</taxon>
        <taxon>Metazoa</taxon>
        <taxon>Chordata</taxon>
        <taxon>Craniata</taxon>
        <taxon>Vertebrata</taxon>
        <taxon>Euteleostomi</taxon>
        <taxon>Archelosauria</taxon>
        <taxon>Archosauria</taxon>
        <taxon>Dinosauria</taxon>
        <taxon>Saurischia</taxon>
        <taxon>Theropoda</taxon>
        <taxon>Coelurosauria</taxon>
        <taxon>Aves</taxon>
        <taxon>Neognathae</taxon>
        <taxon>Neoaves</taxon>
        <taxon>Telluraves</taxon>
        <taxon>Australaves</taxon>
        <taxon>Passeriformes</taxon>
        <taxon>Pipridae</taxon>
        <taxon>Pipra</taxon>
    </lineage>
</organism>
<dbReference type="GO" id="GO:0003676">
    <property type="term" value="F:nucleic acid binding"/>
    <property type="evidence" value="ECO:0007669"/>
    <property type="project" value="InterPro"/>
</dbReference>
<sequence>MPAEPLEHDYLETIEAVHSNRLDLKEEPLEDTDNWFSDSSSFVKQGVRMAGYAATTTEEVMKSNSLPAGTSAQKAELIGLTRALELAEGIKINIWTDSKYAFSIVHAHGAIWKERGLLTAQGKTVKHAEEILQLLEAVQLPAQVAIMHCKGLLKGNTVPEIGNRKADAEAKLAAARTGEVNIATLVPGEPDTNFQPDCQESDHRWIQKNKGKLLDNGWGQLETDN</sequence>
<evidence type="ECO:0000259" key="7">
    <source>
        <dbReference type="PROSITE" id="PS50879"/>
    </source>
</evidence>
<dbReference type="Pfam" id="PF00075">
    <property type="entry name" value="RNase_H"/>
    <property type="match status" value="1"/>
</dbReference>
<dbReference type="GO" id="GO:0003964">
    <property type="term" value="F:RNA-directed DNA polymerase activity"/>
    <property type="evidence" value="ECO:0007669"/>
    <property type="project" value="UniProtKB-KW"/>
</dbReference>
<dbReference type="PROSITE" id="PS50879">
    <property type="entry name" value="RNASE_H_1"/>
    <property type="match status" value="1"/>
</dbReference>
<dbReference type="Gene3D" id="3.30.420.10">
    <property type="entry name" value="Ribonuclease H-like superfamily/Ribonuclease H"/>
    <property type="match status" value="1"/>
</dbReference>
<keyword evidence="1" id="KW-0808">Transferase</keyword>
<keyword evidence="6" id="KW-0695">RNA-directed DNA polymerase</keyword>
<dbReference type="InterPro" id="IPR012337">
    <property type="entry name" value="RNaseH-like_sf"/>
</dbReference>
<dbReference type="InParanoid" id="A0A7R5KEJ5"/>
<reference evidence="9" key="1">
    <citation type="submission" date="2025-08" db="UniProtKB">
        <authorList>
            <consortium name="RefSeq"/>
        </authorList>
    </citation>
    <scope>IDENTIFICATION</scope>
    <source>
        <tissue evidence="9">Muscle</tissue>
    </source>
</reference>
<dbReference type="AlphaFoldDB" id="A0A7R5KEJ5"/>
<dbReference type="InterPro" id="IPR002156">
    <property type="entry name" value="RNaseH_domain"/>
</dbReference>